<keyword evidence="2" id="KW-1185">Reference proteome</keyword>
<dbReference type="EMBL" id="JAGFBR010000012">
    <property type="protein sequence ID" value="KAH0457461.1"/>
    <property type="molecule type" value="Genomic_DNA"/>
</dbReference>
<dbReference type="Proteomes" id="UP000775213">
    <property type="component" value="Unassembled WGS sequence"/>
</dbReference>
<protein>
    <submittedName>
        <fullName evidence="1">Uncharacterized protein</fullName>
    </submittedName>
</protein>
<name>A0AAV7GMT3_DENCH</name>
<gene>
    <name evidence="1" type="ORF">IEQ34_012776</name>
</gene>
<proteinExistence type="predicted"/>
<evidence type="ECO:0000313" key="2">
    <source>
        <dbReference type="Proteomes" id="UP000775213"/>
    </source>
</evidence>
<evidence type="ECO:0000313" key="1">
    <source>
        <dbReference type="EMBL" id="KAH0457461.1"/>
    </source>
</evidence>
<dbReference type="AlphaFoldDB" id="A0AAV7GMT3"/>
<accession>A0AAV7GMT3</accession>
<comment type="caution">
    <text evidence="1">The sequence shown here is derived from an EMBL/GenBank/DDBJ whole genome shotgun (WGS) entry which is preliminary data.</text>
</comment>
<organism evidence="1 2">
    <name type="scientific">Dendrobium chrysotoxum</name>
    <name type="common">Orchid</name>
    <dbReference type="NCBI Taxonomy" id="161865"/>
    <lineage>
        <taxon>Eukaryota</taxon>
        <taxon>Viridiplantae</taxon>
        <taxon>Streptophyta</taxon>
        <taxon>Embryophyta</taxon>
        <taxon>Tracheophyta</taxon>
        <taxon>Spermatophyta</taxon>
        <taxon>Magnoliopsida</taxon>
        <taxon>Liliopsida</taxon>
        <taxon>Asparagales</taxon>
        <taxon>Orchidaceae</taxon>
        <taxon>Epidendroideae</taxon>
        <taxon>Malaxideae</taxon>
        <taxon>Dendrobiinae</taxon>
        <taxon>Dendrobium</taxon>
    </lineage>
</organism>
<sequence length="84" mass="9288">MNERLLSLPNKLSEVQPDAAEEVIPPARADTLVMKHVDFQRFSGDVGRAAYIELEQLVPGWVEVAAYGLCAPPLPVEVCHYVRA</sequence>
<reference evidence="1 2" key="1">
    <citation type="journal article" date="2021" name="Hortic Res">
        <title>Chromosome-scale assembly of the Dendrobium chrysotoxum genome enhances the understanding of orchid evolution.</title>
        <authorList>
            <person name="Zhang Y."/>
            <person name="Zhang G.Q."/>
            <person name="Zhang D."/>
            <person name="Liu X.D."/>
            <person name="Xu X.Y."/>
            <person name="Sun W.H."/>
            <person name="Yu X."/>
            <person name="Zhu X."/>
            <person name="Wang Z.W."/>
            <person name="Zhao X."/>
            <person name="Zhong W.Y."/>
            <person name="Chen H."/>
            <person name="Yin W.L."/>
            <person name="Huang T."/>
            <person name="Niu S.C."/>
            <person name="Liu Z.J."/>
        </authorList>
    </citation>
    <scope>NUCLEOTIDE SEQUENCE [LARGE SCALE GENOMIC DNA]</scope>
    <source>
        <strain evidence="1">Lindl</strain>
    </source>
</reference>